<comment type="catalytic activity">
    <reaction evidence="12">
        <text>chloride(in) = chloride(out)</text>
        <dbReference type="Rhea" id="RHEA:29823"/>
        <dbReference type="ChEBI" id="CHEBI:17996"/>
    </reaction>
    <physiologicalReaction direction="left-to-right" evidence="12">
        <dbReference type="Rhea" id="RHEA:29824"/>
    </physiologicalReaction>
</comment>
<keyword evidence="9" id="KW-0325">Glycoprotein</keyword>
<evidence type="ECO:0000256" key="11">
    <source>
        <dbReference type="ARBA" id="ARBA00023303"/>
    </source>
</evidence>
<dbReference type="AlphaFoldDB" id="A0A6J2UDG7"/>
<evidence type="ECO:0000256" key="16">
    <source>
        <dbReference type="RuleBase" id="RU000687"/>
    </source>
</evidence>
<evidence type="ECO:0000256" key="14">
    <source>
        <dbReference type="ARBA" id="ARBA00073427"/>
    </source>
</evidence>
<keyword evidence="8 16" id="KW-0472">Membrane</keyword>
<dbReference type="GeneID" id="115633005"/>
<keyword evidence="11 16" id="KW-0407">Ion channel</keyword>
<evidence type="ECO:0000256" key="15">
    <source>
        <dbReference type="ARBA" id="ARBA00082029"/>
    </source>
</evidence>
<dbReference type="InterPro" id="IPR006028">
    <property type="entry name" value="GABAA/Glycine_rcpt"/>
</dbReference>
<keyword evidence="6 16" id="KW-1133">Transmembrane helix</keyword>
<feature type="signal peptide" evidence="16">
    <location>
        <begin position="1"/>
        <end position="28"/>
    </location>
</feature>
<comment type="caution">
    <text evidence="16">Lacks conserved residue(s) required for the propagation of feature annotation.</text>
</comment>
<keyword evidence="7 16" id="KW-0406">Ion transport</keyword>
<evidence type="ECO:0000259" key="17">
    <source>
        <dbReference type="Pfam" id="PF02931"/>
    </source>
</evidence>
<evidence type="ECO:0000256" key="2">
    <source>
        <dbReference type="ARBA" id="ARBA00022448"/>
    </source>
</evidence>
<dbReference type="InterPro" id="IPR018000">
    <property type="entry name" value="Neurotransmitter_ion_chnl_CS"/>
</dbReference>
<dbReference type="GO" id="GO:0005886">
    <property type="term" value="C:plasma membrane"/>
    <property type="evidence" value="ECO:0007669"/>
    <property type="project" value="UniProtKB-SubCell"/>
</dbReference>
<name>A0A6J2UDG7_DROLE</name>
<accession>A0A6J2UDG7</accession>
<dbReference type="CDD" id="cd19049">
    <property type="entry name" value="LGIC_TM_anion"/>
    <property type="match status" value="1"/>
</dbReference>
<feature type="transmembrane region" description="Helical" evidence="16">
    <location>
        <begin position="340"/>
        <end position="363"/>
    </location>
</feature>
<dbReference type="CDD" id="cd18987">
    <property type="entry name" value="LGIC_ECD_anion"/>
    <property type="match status" value="1"/>
</dbReference>
<dbReference type="Pfam" id="PF02932">
    <property type="entry name" value="Neur_chan_memb"/>
    <property type="match status" value="1"/>
</dbReference>
<dbReference type="InterPro" id="IPR036719">
    <property type="entry name" value="Neuro-gated_channel_TM_sf"/>
</dbReference>
<evidence type="ECO:0000256" key="6">
    <source>
        <dbReference type="ARBA" id="ARBA00022989"/>
    </source>
</evidence>
<feature type="domain" description="Neurotransmitter-gated ion-channel transmembrane" evidence="18">
    <location>
        <begin position="283"/>
        <end position="512"/>
    </location>
</feature>
<dbReference type="GO" id="GO:0005254">
    <property type="term" value="F:chloride channel activity"/>
    <property type="evidence" value="ECO:0007669"/>
    <property type="project" value="UniProtKB-ARBA"/>
</dbReference>
<comment type="subcellular location">
    <subcellularLocation>
        <location evidence="1">Cell membrane</location>
        <topology evidence="1">Multi-pass membrane protein</topology>
    </subcellularLocation>
</comment>
<evidence type="ECO:0000256" key="7">
    <source>
        <dbReference type="ARBA" id="ARBA00023065"/>
    </source>
</evidence>
<dbReference type="Pfam" id="PF02931">
    <property type="entry name" value="Neur_chan_LBD"/>
    <property type="match status" value="1"/>
</dbReference>
<feature type="domain" description="Neurotransmitter-gated ion-channel ligand-binding" evidence="17">
    <location>
        <begin position="50"/>
        <end position="274"/>
    </location>
</feature>
<reference evidence="20" key="1">
    <citation type="submission" date="2025-08" db="UniProtKB">
        <authorList>
            <consortium name="RefSeq"/>
        </authorList>
    </citation>
    <scope>IDENTIFICATION</scope>
    <source>
        <strain evidence="20">11010-0011.00</strain>
        <tissue evidence="20">Whole body</tissue>
    </source>
</reference>
<dbReference type="GO" id="GO:0005230">
    <property type="term" value="F:extracellular ligand-gated monoatomic ion channel activity"/>
    <property type="evidence" value="ECO:0007669"/>
    <property type="project" value="InterPro"/>
</dbReference>
<dbReference type="PRINTS" id="PR00252">
    <property type="entry name" value="NRIONCHANNEL"/>
</dbReference>
<dbReference type="RefSeq" id="XP_030386190.1">
    <property type="nucleotide sequence ID" value="XM_030530330.1"/>
</dbReference>
<dbReference type="InterPro" id="IPR006202">
    <property type="entry name" value="Neur_chan_lig-bd"/>
</dbReference>
<evidence type="ECO:0000256" key="1">
    <source>
        <dbReference type="ARBA" id="ARBA00004651"/>
    </source>
</evidence>
<evidence type="ECO:0000256" key="5">
    <source>
        <dbReference type="ARBA" id="ARBA00022729"/>
    </source>
</evidence>
<evidence type="ECO:0000259" key="18">
    <source>
        <dbReference type="Pfam" id="PF02932"/>
    </source>
</evidence>
<keyword evidence="3" id="KW-1003">Cell membrane</keyword>
<evidence type="ECO:0000256" key="9">
    <source>
        <dbReference type="ARBA" id="ARBA00023180"/>
    </source>
</evidence>
<evidence type="ECO:0000313" key="20">
    <source>
        <dbReference type="RefSeq" id="XP_030386190.1"/>
    </source>
</evidence>
<evidence type="ECO:0000313" key="19">
    <source>
        <dbReference type="Proteomes" id="UP000504634"/>
    </source>
</evidence>
<keyword evidence="5 16" id="KW-0732">Signal</keyword>
<proteinExistence type="inferred from homology"/>
<dbReference type="SUPFAM" id="SSF63712">
    <property type="entry name" value="Nicotinic receptor ligand binding domain-like"/>
    <property type="match status" value="1"/>
</dbReference>
<keyword evidence="2 16" id="KW-0813">Transport</keyword>
<gene>
    <name evidence="20" type="primary">LOC115633005</name>
</gene>
<organism evidence="19 20">
    <name type="scientific">Drosophila lebanonensis</name>
    <name type="common">Fruit fly</name>
    <name type="synonym">Scaptodrosophila lebanonensis</name>
    <dbReference type="NCBI Taxonomy" id="7225"/>
    <lineage>
        <taxon>Eukaryota</taxon>
        <taxon>Metazoa</taxon>
        <taxon>Ecdysozoa</taxon>
        <taxon>Arthropoda</taxon>
        <taxon>Hexapoda</taxon>
        <taxon>Insecta</taxon>
        <taxon>Pterygota</taxon>
        <taxon>Neoptera</taxon>
        <taxon>Endopterygota</taxon>
        <taxon>Diptera</taxon>
        <taxon>Brachycera</taxon>
        <taxon>Muscomorpha</taxon>
        <taxon>Ephydroidea</taxon>
        <taxon>Drosophilidae</taxon>
        <taxon>Scaptodrosophila</taxon>
    </lineage>
</organism>
<protein>
    <recommendedName>
        <fullName evidence="14">pH-sensitive chloride channel 2</fullName>
    </recommendedName>
    <alternativeName>
        <fullName evidence="15">Ligand-gated chloride channel protein hodor</fullName>
    </alternativeName>
</protein>
<evidence type="ECO:0000256" key="12">
    <source>
        <dbReference type="ARBA" id="ARBA00051122"/>
    </source>
</evidence>
<dbReference type="Gene3D" id="2.70.170.10">
    <property type="entry name" value="Neurotransmitter-gated ion-channel ligand-binding domain"/>
    <property type="match status" value="1"/>
</dbReference>
<keyword evidence="19" id="KW-1185">Reference proteome</keyword>
<dbReference type="InterPro" id="IPR006029">
    <property type="entry name" value="Neurotrans-gated_channel_TM"/>
</dbReference>
<feature type="transmembrane region" description="Helical" evidence="16">
    <location>
        <begin position="282"/>
        <end position="301"/>
    </location>
</feature>
<evidence type="ECO:0000256" key="3">
    <source>
        <dbReference type="ARBA" id="ARBA00022475"/>
    </source>
</evidence>
<sequence length="518" mass="59981">MKIFYCEQCTILLLVILIFINIQTLVNAANETVDGEECPPLSNAGTLQQTQLIQRLTHVCRYDRLERPIEYNNVTLKRMPIVVKTRIYVYFLQNLNSDLLQFKMHALLQLSFLDMRLAYKEYAPERRDNILGQKHLSERLWLPHIFFANERESGILGTDEKDVLTSISPDGNVIISTRMQATLYCWMNFKKFPFDQQFCSTHLESWMYNTSDLVLEWEDHSPISFDPEMRLTEYNMARFWHNTTIVHSDNVNLRHGAFMGDYSSLSFTVDLKREIGFYLLDYYLPSMMIVAISWVSFWLQADASPPRIMLGTSTMLSFITLSSSQSKTLPKVSYIKVSEVWFLGCTFFIFGSLVEFAFVNTIWRRKENIELKKVNSKYIIKSTLTPRPARRQMGGNLSNESRTRSCSSLDNIVSSTVSVSNGTVNAGFNNYLTVHTLPIITTECADSGTVTNNESGQHNSNNDHVVDIDKDKKNEKEHTFTTMTPQEIAMWIDRRSRCVFPVMFLAFNALYWTFVYCF</sequence>
<dbReference type="GO" id="GO:0099095">
    <property type="term" value="F:ligand-gated monoatomic anion channel activity"/>
    <property type="evidence" value="ECO:0007669"/>
    <property type="project" value="UniProtKB-ARBA"/>
</dbReference>
<evidence type="ECO:0000256" key="13">
    <source>
        <dbReference type="ARBA" id="ARBA00061606"/>
    </source>
</evidence>
<dbReference type="CTD" id="39949"/>
<dbReference type="InterPro" id="IPR036734">
    <property type="entry name" value="Neur_chan_lig-bd_sf"/>
</dbReference>
<comment type="similarity">
    <text evidence="13 16">Belongs to the ligand-gated ion channel (TC 1.A.9) family.</text>
</comment>
<dbReference type="GO" id="GO:0004888">
    <property type="term" value="F:transmembrane signaling receptor activity"/>
    <property type="evidence" value="ECO:0007669"/>
    <property type="project" value="InterPro"/>
</dbReference>
<keyword evidence="20" id="KW-0675">Receptor</keyword>
<evidence type="ECO:0000256" key="8">
    <source>
        <dbReference type="ARBA" id="ARBA00023136"/>
    </source>
</evidence>
<dbReference type="InterPro" id="IPR006201">
    <property type="entry name" value="Neur_channel"/>
</dbReference>
<dbReference type="PANTHER" id="PTHR18945">
    <property type="entry name" value="NEUROTRANSMITTER GATED ION CHANNEL"/>
    <property type="match status" value="1"/>
</dbReference>
<dbReference type="SUPFAM" id="SSF90112">
    <property type="entry name" value="Neurotransmitter-gated ion-channel transmembrane pore"/>
    <property type="match status" value="1"/>
</dbReference>
<evidence type="ECO:0000256" key="10">
    <source>
        <dbReference type="ARBA" id="ARBA00023286"/>
    </source>
</evidence>
<dbReference type="OrthoDB" id="3176171at2759"/>
<dbReference type="FunFam" id="2.70.170.10:FF:000042">
    <property type="entry name" value="Blast:Glycine receptor subunit alpha-3"/>
    <property type="match status" value="1"/>
</dbReference>
<evidence type="ECO:0000256" key="4">
    <source>
        <dbReference type="ARBA" id="ARBA00022692"/>
    </source>
</evidence>
<dbReference type="Gene3D" id="1.20.58.390">
    <property type="entry name" value="Neurotransmitter-gated ion-channel transmembrane domain"/>
    <property type="match status" value="1"/>
</dbReference>
<keyword evidence="10" id="KW-1071">Ligand-gated ion channel</keyword>
<dbReference type="Proteomes" id="UP000504634">
    <property type="component" value="Unplaced"/>
</dbReference>
<keyword evidence="4 16" id="KW-0812">Transmembrane</keyword>
<dbReference type="PROSITE" id="PS00236">
    <property type="entry name" value="NEUROTR_ION_CHANNEL"/>
    <property type="match status" value="1"/>
</dbReference>
<feature type="chain" id="PRO_5027160846" description="pH-sensitive chloride channel 2" evidence="16">
    <location>
        <begin position="29"/>
        <end position="518"/>
    </location>
</feature>
<dbReference type="PRINTS" id="PR00253">
    <property type="entry name" value="GABAARECEPTR"/>
</dbReference>
<dbReference type="InterPro" id="IPR038050">
    <property type="entry name" value="Neuro_actylchol_rec"/>
</dbReference>
<feature type="transmembrane region" description="Helical" evidence="16">
    <location>
        <begin position="498"/>
        <end position="516"/>
    </location>
</feature>